<dbReference type="PANTHER" id="PTHR37475:SF1">
    <property type="entry name" value="ZYGOTE-SPECIFIC PROTEIN"/>
    <property type="match status" value="1"/>
</dbReference>
<dbReference type="EMBL" id="JAACFV010000006">
    <property type="protein sequence ID" value="KAF7513366.1"/>
    <property type="molecule type" value="Genomic_DNA"/>
</dbReference>
<feature type="signal peptide" evidence="1">
    <location>
        <begin position="1"/>
        <end position="20"/>
    </location>
</feature>
<feature type="chain" id="PRO_5034712804" description="Zygote-specific protein" evidence="1">
    <location>
        <begin position="21"/>
        <end position="82"/>
    </location>
</feature>
<dbReference type="PANTHER" id="PTHR37475">
    <property type="entry name" value="ZYGOTE-SPECIFIC CLASS V COPY B GENE PROTEIN"/>
    <property type="match status" value="1"/>
</dbReference>
<evidence type="ECO:0000313" key="3">
    <source>
        <dbReference type="Proteomes" id="UP000606974"/>
    </source>
</evidence>
<sequence>MKATAFVPLLSLTLTPLVFAGPLSYGICQAGCASIVMACYAAAGATWGATLGATAPASVLACNAAYGSCQAACIAAGCIPIP</sequence>
<dbReference type="Proteomes" id="UP000606974">
    <property type="component" value="Unassembled WGS sequence"/>
</dbReference>
<proteinExistence type="predicted"/>
<keyword evidence="3" id="KW-1185">Reference proteome</keyword>
<comment type="caution">
    <text evidence="2">The sequence shown here is derived from an EMBL/GenBank/DDBJ whole genome shotgun (WGS) entry which is preliminary data.</text>
</comment>
<gene>
    <name evidence="2" type="ORF">GJ744_009787</name>
</gene>
<evidence type="ECO:0000256" key="1">
    <source>
        <dbReference type="SAM" id="SignalP"/>
    </source>
</evidence>
<dbReference type="AlphaFoldDB" id="A0A8H7AUQ3"/>
<protein>
    <recommendedName>
        <fullName evidence="4">Zygote-specific protein</fullName>
    </recommendedName>
</protein>
<organism evidence="2 3">
    <name type="scientific">Endocarpon pusillum</name>
    <dbReference type="NCBI Taxonomy" id="364733"/>
    <lineage>
        <taxon>Eukaryota</taxon>
        <taxon>Fungi</taxon>
        <taxon>Dikarya</taxon>
        <taxon>Ascomycota</taxon>
        <taxon>Pezizomycotina</taxon>
        <taxon>Eurotiomycetes</taxon>
        <taxon>Chaetothyriomycetidae</taxon>
        <taxon>Verrucariales</taxon>
        <taxon>Verrucariaceae</taxon>
        <taxon>Endocarpon</taxon>
    </lineage>
</organism>
<reference evidence="2" key="1">
    <citation type="submission" date="2020-02" db="EMBL/GenBank/DDBJ databases">
        <authorList>
            <person name="Palmer J.M."/>
        </authorList>
    </citation>
    <scope>NUCLEOTIDE SEQUENCE</scope>
    <source>
        <strain evidence="2">EPUS1.4</strain>
        <tissue evidence="2">Thallus</tissue>
    </source>
</reference>
<evidence type="ECO:0000313" key="2">
    <source>
        <dbReference type="EMBL" id="KAF7513366.1"/>
    </source>
</evidence>
<evidence type="ECO:0008006" key="4">
    <source>
        <dbReference type="Google" id="ProtNLM"/>
    </source>
</evidence>
<keyword evidence="1" id="KW-0732">Signal</keyword>
<accession>A0A8H7AUQ3</accession>
<name>A0A8H7AUQ3_9EURO</name>